<keyword evidence="7" id="KW-1185">Reference proteome</keyword>
<evidence type="ECO:0000313" key="7">
    <source>
        <dbReference type="Proteomes" id="UP000478571"/>
    </source>
</evidence>
<dbReference type="InterPro" id="IPR029063">
    <property type="entry name" value="SAM-dependent_MTases_sf"/>
</dbReference>
<gene>
    <name evidence="6" type="ORF">GTG28_04780</name>
</gene>
<comment type="caution">
    <text evidence="6">The sequence shown here is derived from an EMBL/GenBank/DDBJ whole genome shotgun (WGS) entry which is preliminary data.</text>
</comment>
<proteinExistence type="predicted"/>
<dbReference type="SUPFAM" id="SSF53335">
    <property type="entry name" value="S-adenosyl-L-methionine-dependent methyltransferases"/>
    <property type="match status" value="1"/>
</dbReference>
<dbReference type="GO" id="GO:0006298">
    <property type="term" value="P:mismatch repair"/>
    <property type="evidence" value="ECO:0007669"/>
    <property type="project" value="TreeGrafter"/>
</dbReference>
<dbReference type="EC" id="2.1.1.72" evidence="1"/>
<dbReference type="AlphaFoldDB" id="A0A6L8LZ97"/>
<dbReference type="Proteomes" id="UP000478571">
    <property type="component" value="Unassembled WGS sequence"/>
</dbReference>
<protein>
    <recommendedName>
        <fullName evidence="1">site-specific DNA-methyltransferase (adenine-specific)</fullName>
        <ecNumber evidence="1">2.1.1.72</ecNumber>
    </recommendedName>
</protein>
<keyword evidence="3" id="KW-0808">Transferase</keyword>
<dbReference type="InterPro" id="IPR002052">
    <property type="entry name" value="DNA_methylase_N6_adenine_CS"/>
</dbReference>
<comment type="catalytic activity">
    <reaction evidence="5">
        <text>a 2'-deoxyadenosine in DNA + S-adenosyl-L-methionine = an N(6)-methyl-2'-deoxyadenosine in DNA + S-adenosyl-L-homocysteine + H(+)</text>
        <dbReference type="Rhea" id="RHEA:15197"/>
        <dbReference type="Rhea" id="RHEA-COMP:12418"/>
        <dbReference type="Rhea" id="RHEA-COMP:12419"/>
        <dbReference type="ChEBI" id="CHEBI:15378"/>
        <dbReference type="ChEBI" id="CHEBI:57856"/>
        <dbReference type="ChEBI" id="CHEBI:59789"/>
        <dbReference type="ChEBI" id="CHEBI:90615"/>
        <dbReference type="ChEBI" id="CHEBI:90616"/>
        <dbReference type="EC" id="2.1.1.72"/>
    </reaction>
</comment>
<organism evidence="6 7">
    <name type="scientific">Vibrio tetraodonis subsp. pristinus</name>
    <dbReference type="NCBI Taxonomy" id="2695891"/>
    <lineage>
        <taxon>Bacteria</taxon>
        <taxon>Pseudomonadati</taxon>
        <taxon>Pseudomonadota</taxon>
        <taxon>Gammaproteobacteria</taxon>
        <taxon>Vibrionales</taxon>
        <taxon>Vibrionaceae</taxon>
        <taxon>Vibrio</taxon>
    </lineage>
</organism>
<dbReference type="PANTHER" id="PTHR30481">
    <property type="entry name" value="DNA ADENINE METHYLASE"/>
    <property type="match status" value="1"/>
</dbReference>
<evidence type="ECO:0000256" key="4">
    <source>
        <dbReference type="ARBA" id="ARBA00022691"/>
    </source>
</evidence>
<reference evidence="6 7" key="1">
    <citation type="submission" date="2020-01" db="EMBL/GenBank/DDBJ databases">
        <title>Draft Genome Sequence of Vibrio sp. strain OCN044, Isolated from a Healthy Coral at Palmyra Atoll.</title>
        <authorList>
            <person name="Videau P."/>
            <person name="Loughran R."/>
            <person name="Esquivel A."/>
            <person name="Deadmond M."/>
            <person name="Paddock B.E."/>
            <person name="Saw J.H."/>
            <person name="Ushijima B."/>
        </authorList>
    </citation>
    <scope>NUCLEOTIDE SEQUENCE [LARGE SCALE GENOMIC DNA]</scope>
    <source>
        <strain evidence="6 7">OCN044</strain>
    </source>
</reference>
<dbReference type="EMBL" id="WWEU01000001">
    <property type="protein sequence ID" value="MYM58532.1"/>
    <property type="molecule type" value="Genomic_DNA"/>
</dbReference>
<evidence type="ECO:0000256" key="1">
    <source>
        <dbReference type="ARBA" id="ARBA00011900"/>
    </source>
</evidence>
<evidence type="ECO:0000256" key="3">
    <source>
        <dbReference type="ARBA" id="ARBA00022679"/>
    </source>
</evidence>
<dbReference type="PROSITE" id="PS00092">
    <property type="entry name" value="N6_MTASE"/>
    <property type="match status" value="1"/>
</dbReference>
<sequence>MSYLGSKAASGAYQAIIANMPAHNTYIEAYLGSGVIFNRKPPALRSVGLELDSVTLADFKPEREIDIYNVDSVAFLDTFTFDDPETTFIYADPPYLEETRTSNNRYRKDYTRGDHLQMLALYQRLTQQGVQIMISGYPSKLYDETLSGWRTHTFRVMTRGGVRTEKLWMNYEANSKHWATYAGKNFTDRQRIKRKADRWAKNFAAMDASEQMAVLSAIMNTG</sequence>
<dbReference type="GO" id="GO:0009307">
    <property type="term" value="P:DNA restriction-modification system"/>
    <property type="evidence" value="ECO:0007669"/>
    <property type="project" value="InterPro"/>
</dbReference>
<dbReference type="RefSeq" id="WP_160927448.1">
    <property type="nucleotide sequence ID" value="NZ_WWEU01000001.1"/>
</dbReference>
<dbReference type="InterPro" id="IPR012327">
    <property type="entry name" value="MeTrfase_D12"/>
</dbReference>
<evidence type="ECO:0000256" key="5">
    <source>
        <dbReference type="ARBA" id="ARBA00047942"/>
    </source>
</evidence>
<keyword evidence="4" id="KW-0949">S-adenosyl-L-methionine</keyword>
<evidence type="ECO:0000256" key="2">
    <source>
        <dbReference type="ARBA" id="ARBA00022603"/>
    </source>
</evidence>
<dbReference type="Gene3D" id="3.40.50.150">
    <property type="entry name" value="Vaccinia Virus protein VP39"/>
    <property type="match status" value="1"/>
</dbReference>
<dbReference type="GO" id="GO:0043565">
    <property type="term" value="F:sequence-specific DNA binding"/>
    <property type="evidence" value="ECO:0007669"/>
    <property type="project" value="TreeGrafter"/>
</dbReference>
<accession>A0A6L8LZ97</accession>
<dbReference type="GO" id="GO:0009007">
    <property type="term" value="F:site-specific DNA-methyltransferase (adenine-specific) activity"/>
    <property type="evidence" value="ECO:0007669"/>
    <property type="project" value="UniProtKB-EC"/>
</dbReference>
<evidence type="ECO:0000313" key="6">
    <source>
        <dbReference type="EMBL" id="MYM58532.1"/>
    </source>
</evidence>
<dbReference type="GO" id="GO:1904047">
    <property type="term" value="F:S-adenosyl-L-methionine binding"/>
    <property type="evidence" value="ECO:0007669"/>
    <property type="project" value="TreeGrafter"/>
</dbReference>
<name>A0A6L8LZ97_9VIBR</name>
<dbReference type="GO" id="GO:0032259">
    <property type="term" value="P:methylation"/>
    <property type="evidence" value="ECO:0007669"/>
    <property type="project" value="UniProtKB-KW"/>
</dbReference>
<keyword evidence="2 6" id="KW-0489">Methyltransferase</keyword>